<gene>
    <name evidence="2" type="ORF">KQX54_007319</name>
</gene>
<comment type="caution">
    <text evidence="2">The sequence shown here is derived from an EMBL/GenBank/DDBJ whole genome shotgun (WGS) entry which is preliminary data.</text>
</comment>
<feature type="compositionally biased region" description="Low complexity" evidence="1">
    <location>
        <begin position="115"/>
        <end position="133"/>
    </location>
</feature>
<evidence type="ECO:0000256" key="1">
    <source>
        <dbReference type="SAM" id="MobiDB-lite"/>
    </source>
</evidence>
<dbReference type="EMBL" id="JAHXZJ010001492">
    <property type="protein sequence ID" value="KAH0552219.1"/>
    <property type="molecule type" value="Genomic_DNA"/>
</dbReference>
<keyword evidence="3" id="KW-1185">Reference proteome</keyword>
<feature type="compositionally biased region" description="Polar residues" evidence="1">
    <location>
        <begin position="142"/>
        <end position="153"/>
    </location>
</feature>
<accession>A0AAV7IK20</accession>
<name>A0AAV7IK20_COTGL</name>
<dbReference type="AlphaFoldDB" id="A0AAV7IK20"/>
<feature type="compositionally biased region" description="Basic and acidic residues" evidence="1">
    <location>
        <begin position="28"/>
        <end position="64"/>
    </location>
</feature>
<evidence type="ECO:0000313" key="3">
    <source>
        <dbReference type="Proteomes" id="UP000826195"/>
    </source>
</evidence>
<evidence type="ECO:0000313" key="2">
    <source>
        <dbReference type="EMBL" id="KAH0552219.1"/>
    </source>
</evidence>
<feature type="region of interest" description="Disordered" evidence="1">
    <location>
        <begin position="202"/>
        <end position="222"/>
    </location>
</feature>
<sequence length="246" mass="28382">MPDNEEKEITNSENYIFPITRAQAAKFRQEIAEREAEEKQSKQQEKPEKKNSQKKKEEPADKKLQGSPIAHRLRSKIKADDISLPSTSKGVMRRVFDKLPSFKRNQFSKVKKSSSSRSASSIESSGESSAAERSGIRKTPKRTQLYTPATTPRLQRRPHEERLTDLEISGESMSMFSDDSDSETIGRRVRIPPFMDRRVNEREDGLHSEVEENEDQEDVKANRSGRARKIVFWMSMVNRLIAERRN</sequence>
<reference evidence="2 3" key="1">
    <citation type="journal article" date="2021" name="J. Hered.">
        <title>A chromosome-level genome assembly of the parasitoid wasp, Cotesia glomerata (Hymenoptera: Braconidae).</title>
        <authorList>
            <person name="Pinto B.J."/>
            <person name="Weis J.J."/>
            <person name="Gamble T."/>
            <person name="Ode P.J."/>
            <person name="Paul R."/>
            <person name="Zaspel J.M."/>
        </authorList>
    </citation>
    <scope>NUCLEOTIDE SEQUENCE [LARGE SCALE GENOMIC DNA]</scope>
    <source>
        <strain evidence="2">CgM1</strain>
    </source>
</reference>
<feature type="region of interest" description="Disordered" evidence="1">
    <location>
        <begin position="28"/>
        <end position="189"/>
    </location>
</feature>
<organism evidence="2 3">
    <name type="scientific">Cotesia glomerata</name>
    <name type="common">Lepidopteran parasitic wasp</name>
    <name type="synonym">Apanteles glomeratus</name>
    <dbReference type="NCBI Taxonomy" id="32391"/>
    <lineage>
        <taxon>Eukaryota</taxon>
        <taxon>Metazoa</taxon>
        <taxon>Ecdysozoa</taxon>
        <taxon>Arthropoda</taxon>
        <taxon>Hexapoda</taxon>
        <taxon>Insecta</taxon>
        <taxon>Pterygota</taxon>
        <taxon>Neoptera</taxon>
        <taxon>Endopterygota</taxon>
        <taxon>Hymenoptera</taxon>
        <taxon>Apocrita</taxon>
        <taxon>Ichneumonoidea</taxon>
        <taxon>Braconidae</taxon>
        <taxon>Microgastrinae</taxon>
        <taxon>Cotesia</taxon>
    </lineage>
</organism>
<protein>
    <submittedName>
        <fullName evidence="2">Uncharacterized protein</fullName>
    </submittedName>
</protein>
<dbReference type="Proteomes" id="UP000826195">
    <property type="component" value="Unassembled WGS sequence"/>
</dbReference>
<proteinExistence type="predicted"/>